<dbReference type="PROSITE" id="PS00455">
    <property type="entry name" value="AMP_BINDING"/>
    <property type="match status" value="1"/>
</dbReference>
<dbReference type="SUPFAM" id="SSF56801">
    <property type="entry name" value="Acetyl-CoA synthetase-like"/>
    <property type="match status" value="1"/>
</dbReference>
<dbReference type="InterPro" id="IPR000873">
    <property type="entry name" value="AMP-dep_synth/lig_dom"/>
</dbReference>
<dbReference type="Gene3D" id="3.30.300.30">
    <property type="match status" value="1"/>
</dbReference>
<dbReference type="Proteomes" id="UP000077037">
    <property type="component" value="Unassembled WGS sequence"/>
</dbReference>
<dbReference type="PANTHER" id="PTHR43767">
    <property type="entry name" value="LONG-CHAIN-FATTY-ACID--COA LIGASE"/>
    <property type="match status" value="1"/>
</dbReference>
<feature type="domain" description="AMP-dependent synthetase/ligase" evidence="1">
    <location>
        <begin position="64"/>
        <end position="418"/>
    </location>
</feature>
<keyword evidence="3" id="KW-0436">Ligase</keyword>
<dbReference type="InterPro" id="IPR042099">
    <property type="entry name" value="ANL_N_sf"/>
</dbReference>
<dbReference type="PANTHER" id="PTHR43767:SF1">
    <property type="entry name" value="NONRIBOSOMAL PEPTIDE SYNTHASE PES1 (EUROFUNG)-RELATED"/>
    <property type="match status" value="1"/>
</dbReference>
<dbReference type="InterPro" id="IPR025110">
    <property type="entry name" value="AMP-bd_C"/>
</dbReference>
<dbReference type="InterPro" id="IPR020845">
    <property type="entry name" value="AMP-binding_CS"/>
</dbReference>
<evidence type="ECO:0000313" key="3">
    <source>
        <dbReference type="EMBL" id="SAH94019.1"/>
    </source>
</evidence>
<dbReference type="EC" id="6.2.1.3" evidence="3"/>
<gene>
    <name evidence="3" type="primary">fadD_2</name>
    <name evidence="3" type="ORF">SAMEA1982600_00664</name>
</gene>
<dbReference type="Pfam" id="PF00501">
    <property type="entry name" value="AMP-binding"/>
    <property type="match status" value="1"/>
</dbReference>
<evidence type="ECO:0000259" key="1">
    <source>
        <dbReference type="Pfam" id="PF00501"/>
    </source>
</evidence>
<evidence type="ECO:0000313" key="4">
    <source>
        <dbReference type="Proteomes" id="UP000077037"/>
    </source>
</evidence>
<dbReference type="GO" id="GO:0004467">
    <property type="term" value="F:long-chain fatty acid-CoA ligase activity"/>
    <property type="evidence" value="ECO:0007669"/>
    <property type="project" value="UniProtKB-EC"/>
</dbReference>
<protein>
    <submittedName>
        <fullName evidence="3">AMP-binding protein</fullName>
        <ecNumber evidence="3">6.2.1.3</ecNumber>
    </submittedName>
</protein>
<dbReference type="Gene3D" id="3.40.50.12780">
    <property type="entry name" value="N-terminal domain of ligase-like"/>
    <property type="match status" value="1"/>
</dbReference>
<sequence length="555" mass="59036">MWIKGLATLRADKSPPSAMKNGRSEDAFATLDARWILALASRTFTPDALPMPQAHATRIHDVLAHQAGARPDAVCLYEEGGGTVTYGQLWQQVRHAAQWLAGQGVRPGHRVLMVGENCRAMLVSMFACGIVGAWPVGVNARLSPREIAAIRAHAQPALSLYTSGISGAAQGHADDAEAQDADPEVWGPGLRMAVASAPTEPETGPLAAEVATVIYTSGTTGAPKGVMVPHRGLLHFAGISAASRRLAPRDIGYAALPLSHIFGIATVLMATLHAGASLVLRSRFDPADAFAALAEPGVSILQGVPTMFSRMLASAPPRDTLRAPALRYLYTGGAALDPTLKRDAERYFGQPMHHGYGITEYAGSMFITDIDHPRADSAVGRAVEGVQMRLGRPDATAPAQGERGNILIRGPGVMLGYYRDPEQTARTLLPGGWLDTGDIGYLDAGGALFIAGRSKDLIIRSGFNVYPIEVESVINAFPGVRLSAVVGRPEADGNEEVVAFVEPLPGARVDTPRLMEHLRTQLAPYKRPARIIPIDSIPTTVSGKILKQPLKERLA</sequence>
<accession>A0A157LCL1</accession>
<dbReference type="InterPro" id="IPR050237">
    <property type="entry name" value="ATP-dep_AMP-bd_enzyme"/>
</dbReference>
<reference evidence="3 4" key="1">
    <citation type="submission" date="2016-03" db="EMBL/GenBank/DDBJ databases">
        <authorList>
            <consortium name="Pathogen Informatics"/>
        </authorList>
    </citation>
    <scope>NUCLEOTIDE SEQUENCE [LARGE SCALE GENOMIC DNA]</scope>
    <source>
        <strain evidence="3 4">NCTC13364</strain>
    </source>
</reference>
<dbReference type="EMBL" id="FKBS01000007">
    <property type="protein sequence ID" value="SAH94019.1"/>
    <property type="molecule type" value="Genomic_DNA"/>
</dbReference>
<dbReference type="InterPro" id="IPR045851">
    <property type="entry name" value="AMP-bd_C_sf"/>
</dbReference>
<organism evidence="3 4">
    <name type="scientific">Bordetella ansorpii</name>
    <dbReference type="NCBI Taxonomy" id="288768"/>
    <lineage>
        <taxon>Bacteria</taxon>
        <taxon>Pseudomonadati</taxon>
        <taxon>Pseudomonadota</taxon>
        <taxon>Betaproteobacteria</taxon>
        <taxon>Burkholderiales</taxon>
        <taxon>Alcaligenaceae</taxon>
        <taxon>Bordetella</taxon>
    </lineage>
</organism>
<proteinExistence type="predicted"/>
<evidence type="ECO:0000259" key="2">
    <source>
        <dbReference type="Pfam" id="PF13193"/>
    </source>
</evidence>
<feature type="domain" description="AMP-binding enzyme C-terminal" evidence="2">
    <location>
        <begin position="469"/>
        <end position="544"/>
    </location>
</feature>
<dbReference type="AlphaFoldDB" id="A0A157LCL1"/>
<name>A0A157LCL1_9BORD</name>
<dbReference type="Pfam" id="PF13193">
    <property type="entry name" value="AMP-binding_C"/>
    <property type="match status" value="1"/>
</dbReference>